<evidence type="ECO:0000313" key="3">
    <source>
        <dbReference type="EMBL" id="KAG5181965.1"/>
    </source>
</evidence>
<dbReference type="SUPFAM" id="SSF48452">
    <property type="entry name" value="TPR-like"/>
    <property type="match status" value="1"/>
</dbReference>
<evidence type="ECO:0000313" key="4">
    <source>
        <dbReference type="Proteomes" id="UP000664859"/>
    </source>
</evidence>
<dbReference type="PANTHER" id="PTHR45641">
    <property type="entry name" value="TETRATRICOPEPTIDE REPEAT PROTEIN (AFU_ORTHOLOGUE AFUA_6G03870)"/>
    <property type="match status" value="1"/>
</dbReference>
<sequence>MKRAHAVTSCTSIALAAFAKYGLQLSPRESISFENALARTVHSPARAMREACGRRCALCHVLCAVLFSIPHTMEGAVASRRAASSSAFNGVRGSSAADRRAARQQLQFLCSSCAFELCEAQEQQTAHRRAQEVRGPQQQQKRISDLCCHYFVQVSGSKVSMSAMAADNGNVEPKYGALVEKSLYQLLPAPSSPTMDLIFFHGLQLGDYKDAYRTTWQASGGGRGGMHTFLASDFPSARIISVSYNSAATASDDRATIENLAKGIAQHLVEMAGVFQAARPVVFIGHSLGGIVMEKVFIEVSTLSRTAGEHIDSTLYQNLFNNMRGVVWYGTPHAGAPLAGKAKIFGGMRSTVANLLTPFHDQLADIHGTFSTLLPTSVLRRSFFEQQALRKGPFAELIVPQVSARIGGGAGFPLDYDHIDICKPDQKDGDTRYVFLKQFIDRVLAQRRVERQPDSDKRPPARFVQRVLNADELLGRDQLVDSIKKALLHQRAVLLSGGPGEGKSSVAAEAAIQLVEAGQFGGGTFMVDLKGFQVNGGSSHGDAVKKHIAAVKKHIAAAMYGQLLSCKGGINVTSDTVPQWEEQWSGLLAWLSGTAMNVLLAFENAEDAKKAGASSELAMVLEELRRHERTAVLVTSREHSDRYRRFARLNVEPLEDTFAQALVSRNIEMEPEQKQALAKYCGRNPLMLDTLSCFLSEWPDKLEQVVSAAESHADLPVDTNAGFIDHVEQLRNWLLDFLIDHDRACLAQLSVFPDTFSAAGIAAMLAPVDKGSDAAVSYEGRTVDALLDDLRRLSILRRLPDPQVNIPGGARYTMHAMHRNAAKGLLSPEAATIAEQKFAHFVVSLADVLCERRPEKGADVLAPVLALLLSEQQNFRKLATLLNVDKTESWALKLTELAFELRTRHMLVEAGPLYMHVLEIRKQMLSPGHAEIVEAIYNVAIMHHALGELVNAECRFREALEVKLESQTVKLLTGLGEVLKTKGSFQAAEQCFRSALDAFTQLHMPANRAIMSTKHYLGILLYRRDQSVEAEMLLREVLEFREKELTKTHRDTAATYDALADLCKAQGRFAEAEELYQAALDVRVGVLGEWHGDTASTYNNFANLRREQCRFPEARDMYEKALRYRLVVLPPNHPETACSYNNMAQCYRDQGDLEEAKRCVEIALAIRKKQLDPNNAETASSLDTLADILQAQGNMEQATQRYNNALCMRQTVLGVNHTLTVKSVNKLASHLKRVQECGKSCLIV</sequence>
<dbReference type="SUPFAM" id="SSF52540">
    <property type="entry name" value="P-loop containing nucleoside triphosphate hydrolases"/>
    <property type="match status" value="1"/>
</dbReference>
<dbReference type="OrthoDB" id="5086500at2759"/>
<keyword evidence="2" id="KW-0802">TPR repeat</keyword>
<dbReference type="InterPro" id="IPR027417">
    <property type="entry name" value="P-loop_NTPase"/>
</dbReference>
<protein>
    <recommendedName>
        <fullName evidence="5">Kinesin light chain</fullName>
    </recommendedName>
</protein>
<dbReference type="Pfam" id="PF13424">
    <property type="entry name" value="TPR_12"/>
    <property type="match status" value="3"/>
</dbReference>
<name>A0A835YV42_9STRA</name>
<reference evidence="3" key="1">
    <citation type="submission" date="2021-02" db="EMBL/GenBank/DDBJ databases">
        <title>First Annotated Genome of the Yellow-green Alga Tribonema minus.</title>
        <authorList>
            <person name="Mahan K.M."/>
        </authorList>
    </citation>
    <scope>NUCLEOTIDE SEQUENCE</scope>
    <source>
        <strain evidence="3">UTEX B ZZ1240</strain>
    </source>
</reference>
<evidence type="ECO:0000256" key="1">
    <source>
        <dbReference type="ARBA" id="ARBA00022737"/>
    </source>
</evidence>
<dbReference type="SMART" id="SM00028">
    <property type="entry name" value="TPR"/>
    <property type="match status" value="7"/>
</dbReference>
<gene>
    <name evidence="3" type="ORF">JKP88DRAFT_263433</name>
</gene>
<dbReference type="Gene3D" id="3.40.50.300">
    <property type="entry name" value="P-loop containing nucleotide triphosphate hydrolases"/>
    <property type="match status" value="1"/>
</dbReference>
<organism evidence="3 4">
    <name type="scientific">Tribonema minus</name>
    <dbReference type="NCBI Taxonomy" id="303371"/>
    <lineage>
        <taxon>Eukaryota</taxon>
        <taxon>Sar</taxon>
        <taxon>Stramenopiles</taxon>
        <taxon>Ochrophyta</taxon>
        <taxon>PX clade</taxon>
        <taxon>Xanthophyceae</taxon>
        <taxon>Tribonematales</taxon>
        <taxon>Tribonemataceae</taxon>
        <taxon>Tribonema</taxon>
    </lineage>
</organism>
<accession>A0A835YV42</accession>
<dbReference type="PANTHER" id="PTHR45641:SF19">
    <property type="entry name" value="NEPHROCYSTIN-3"/>
    <property type="match status" value="1"/>
</dbReference>
<dbReference type="AlphaFoldDB" id="A0A835YV42"/>
<dbReference type="InterPro" id="IPR011990">
    <property type="entry name" value="TPR-like_helical_dom_sf"/>
</dbReference>
<dbReference type="Gene3D" id="3.40.50.1820">
    <property type="entry name" value="alpha/beta hydrolase"/>
    <property type="match status" value="1"/>
</dbReference>
<dbReference type="Proteomes" id="UP000664859">
    <property type="component" value="Unassembled WGS sequence"/>
</dbReference>
<dbReference type="InterPro" id="IPR019734">
    <property type="entry name" value="TPR_rpt"/>
</dbReference>
<dbReference type="SUPFAM" id="SSF53474">
    <property type="entry name" value="alpha/beta-Hydrolases"/>
    <property type="match status" value="1"/>
</dbReference>
<dbReference type="Gene3D" id="1.25.40.10">
    <property type="entry name" value="Tetratricopeptide repeat domain"/>
    <property type="match status" value="3"/>
</dbReference>
<keyword evidence="4" id="KW-1185">Reference proteome</keyword>
<comment type="caution">
    <text evidence="3">The sequence shown here is derived from an EMBL/GenBank/DDBJ whole genome shotgun (WGS) entry which is preliminary data.</text>
</comment>
<proteinExistence type="predicted"/>
<evidence type="ECO:0000256" key="2">
    <source>
        <dbReference type="ARBA" id="ARBA00022803"/>
    </source>
</evidence>
<dbReference type="EMBL" id="JAFCMP010000279">
    <property type="protein sequence ID" value="KAG5181965.1"/>
    <property type="molecule type" value="Genomic_DNA"/>
</dbReference>
<dbReference type="InterPro" id="IPR029058">
    <property type="entry name" value="AB_hydrolase_fold"/>
</dbReference>
<keyword evidence="1" id="KW-0677">Repeat</keyword>
<evidence type="ECO:0008006" key="5">
    <source>
        <dbReference type="Google" id="ProtNLM"/>
    </source>
</evidence>